<dbReference type="InParanoid" id="L2G3A2"/>
<dbReference type="EMBL" id="KB020670">
    <property type="protein sequence ID" value="ELA33072.1"/>
    <property type="molecule type" value="Genomic_DNA"/>
</dbReference>
<proteinExistence type="predicted"/>
<gene>
    <name evidence="1" type="ORF">CGGC5_738</name>
    <name evidence="2" type="ORF">CGGC5_v013263</name>
</gene>
<accession>L2G3A2</accession>
<reference evidence="2 3" key="2">
    <citation type="submission" date="2012-08" db="EMBL/GenBank/DDBJ databases">
        <authorList>
            <person name="Gan P.H.P."/>
            <person name="Ikeda K."/>
            <person name="Irieda H."/>
            <person name="Narusaka M."/>
            <person name="O'Connell R.J."/>
            <person name="Narusaka Y."/>
            <person name="Takano Y."/>
            <person name="Kubo Y."/>
            <person name="Shirasu K."/>
        </authorList>
    </citation>
    <scope>NUCLEOTIDE SEQUENCE [LARGE SCALE GENOMIC DNA]</scope>
    <source>
        <strain evidence="2 3">Nara gc5</strain>
    </source>
</reference>
<evidence type="ECO:0000313" key="1">
    <source>
        <dbReference type="EMBL" id="ELA33072.1"/>
    </source>
</evidence>
<dbReference type="Proteomes" id="UP000011096">
    <property type="component" value="Unassembled WGS sequence"/>
</dbReference>
<name>L2G3A2_COLFN</name>
<dbReference type="HOGENOM" id="CLU_171959_0_0_1"/>
<reference evidence="1" key="1">
    <citation type="submission" date="2012-08" db="EMBL/GenBank/DDBJ databases">
        <title>Genome analysis of Colletotrichum orbiculare and Colletotrichum fructicola.</title>
        <authorList>
            <person name="Gan P.H.P."/>
            <person name="Ikeda K."/>
            <person name="Irieda H."/>
            <person name="Narusaka M."/>
            <person name="O'Connell R.J."/>
            <person name="Narusaka Y."/>
            <person name="Takano Y."/>
            <person name="Kubo Y."/>
            <person name="Shirasu K."/>
        </authorList>
    </citation>
    <scope>NUCLEOTIDE SEQUENCE</scope>
    <source>
        <strain evidence="1">Nara gc5</strain>
    </source>
</reference>
<reference evidence="2 3" key="3">
    <citation type="submission" date="2020-04" db="EMBL/GenBank/DDBJ databases">
        <title>Genome sequencing and assembly of multiple isolates from the Colletotrichum gloeosporioides species complex.</title>
        <authorList>
            <person name="Gan P."/>
            <person name="Shirasu K."/>
        </authorList>
    </citation>
    <scope>NUCLEOTIDE SEQUENCE [LARGE SCALE GENOMIC DNA]</scope>
    <source>
        <strain evidence="2 3">Nara gc5</strain>
    </source>
</reference>
<dbReference type="AlphaFoldDB" id="L2G3A2"/>
<organism evidence="1">
    <name type="scientific">Colletotrichum fructicola (strain Nara gc5)</name>
    <name type="common">Anthracnose fungus</name>
    <name type="synonym">Colletotrichum gloeosporioides (strain Nara gc5)</name>
    <dbReference type="NCBI Taxonomy" id="1213859"/>
    <lineage>
        <taxon>Eukaryota</taxon>
        <taxon>Fungi</taxon>
        <taxon>Dikarya</taxon>
        <taxon>Ascomycota</taxon>
        <taxon>Pezizomycotina</taxon>
        <taxon>Sordariomycetes</taxon>
        <taxon>Hypocreomycetidae</taxon>
        <taxon>Glomerellales</taxon>
        <taxon>Glomerellaceae</taxon>
        <taxon>Colletotrichum</taxon>
        <taxon>Colletotrichum gloeosporioides species complex</taxon>
    </lineage>
</organism>
<dbReference type="EMBL" id="ANPB02000008">
    <property type="protein sequence ID" value="KAF4478327.1"/>
    <property type="molecule type" value="Genomic_DNA"/>
</dbReference>
<keyword evidence="3" id="KW-1185">Reference proteome</keyword>
<protein>
    <submittedName>
        <fullName evidence="1">Uncharacterized protein</fullName>
    </submittedName>
</protein>
<dbReference type="OrthoDB" id="4810454at2759"/>
<evidence type="ECO:0000313" key="3">
    <source>
        <dbReference type="Proteomes" id="UP000011096"/>
    </source>
</evidence>
<evidence type="ECO:0000313" key="2">
    <source>
        <dbReference type="EMBL" id="KAF4478327.1"/>
    </source>
</evidence>
<sequence>MKFSTLLTTGLAATINAFVMSTEHKAAANPELSQLDKRGCYIQCPLGNWYCEKSPYNYACTNDGRFRKDMYDQSCENACWCTCDFTAPGIEKKDGGATAAVTEEATA</sequence>